<dbReference type="InterPro" id="IPR011009">
    <property type="entry name" value="Kinase-like_dom_sf"/>
</dbReference>
<dbReference type="PROSITE" id="PS00108">
    <property type="entry name" value="PROTEIN_KINASE_ST"/>
    <property type="match status" value="1"/>
</dbReference>
<keyword evidence="9 19" id="KW-0418">Kinase</keyword>
<dbReference type="GO" id="GO:0005886">
    <property type="term" value="C:plasma membrane"/>
    <property type="evidence" value="ECO:0007669"/>
    <property type="project" value="TreeGrafter"/>
</dbReference>
<dbReference type="FunFam" id="1.10.510.10:FF:000129">
    <property type="entry name" value="cysteine-rich receptor-like protein kinase 10"/>
    <property type="match status" value="1"/>
</dbReference>
<evidence type="ECO:0000256" key="11">
    <source>
        <dbReference type="ARBA" id="ARBA00022989"/>
    </source>
</evidence>
<keyword evidence="5 15" id="KW-0812">Transmembrane</keyword>
<evidence type="ECO:0000256" key="8">
    <source>
        <dbReference type="ARBA" id="ARBA00022741"/>
    </source>
</evidence>
<dbReference type="EMBL" id="JAUJYO010000009">
    <property type="protein sequence ID" value="KAK1308345.1"/>
    <property type="molecule type" value="Genomic_DNA"/>
</dbReference>
<dbReference type="PROSITE" id="PS00107">
    <property type="entry name" value="PROTEIN_KINASE_ATP"/>
    <property type="match status" value="1"/>
</dbReference>
<proteinExistence type="predicted"/>
<dbReference type="SUPFAM" id="SSF56112">
    <property type="entry name" value="Protein kinase-like (PK-like)"/>
    <property type="match status" value="1"/>
</dbReference>
<evidence type="ECO:0000259" key="18">
    <source>
        <dbReference type="PROSITE" id="PS51473"/>
    </source>
</evidence>
<sequence>MKSSSSPLLIIILPLLSHLTPITKADPLYQICQNRGNYTTNSTYESNLNLLLHTLFSNGPTTGFLNDTQGSSPNQVFGLALCRGDTDQSACASCLSNAVQDVVQLCPYQMGAIIWYENCQLRYSNAAFFSKADPSLLYLVNTINISDPGPFFFYLGGVLSSLTDQAAHDTRMFATKEVVVKGVTEMYVLVQCTRDLSPNSCDQCLQDAVGQIPACCAGKSGGRVVGASCNLRYEKYKFYRKSTLTVEPVVVGGGGSPALAPSKTTMATQGSKKNALRPIVRVIIPVLILFMIACITFVCFLKKKIAKNVPNQGDANQITDIDTIVFHLVTLRNATNDFSEENKLGEGGFGIVYKGTLQDGQEIAVKRLSKSSSQGLEELRNEVVLVAQLHHRNLVRLLGCCLEEEEKLLIYEFIPNTSLNNFLFDPTKGGELTWETRYKIIEGIARGLQYLHEDSQLKIIHRDLKASNVLLDEKLIPKISDFGMARLFDMDQTQCNTNRVVGTYGYMAPEYAMHGLYSIKSDVFSFGVLCLEIITGKKNSHFCTSDGVFDLLSHVWRYWTKGKVLEVVDPVLDDFPGNKVMQCIHIALLCVQEDAIIRPNMSSVVLMLSNYSTSVRVPSRPAFSFGDSEPNQPMLIESQPMMSAEDFTELEPR</sequence>
<evidence type="ECO:0000259" key="17">
    <source>
        <dbReference type="PROSITE" id="PS50011"/>
    </source>
</evidence>
<reference evidence="19" key="2">
    <citation type="submission" date="2023-06" db="EMBL/GenBank/DDBJ databases">
        <authorList>
            <person name="Ma L."/>
            <person name="Liu K.-W."/>
            <person name="Li Z."/>
            <person name="Hsiao Y.-Y."/>
            <person name="Qi Y."/>
            <person name="Fu T."/>
            <person name="Tang G."/>
            <person name="Zhang D."/>
            <person name="Sun W.-H."/>
            <person name="Liu D.-K."/>
            <person name="Li Y."/>
            <person name="Chen G.-Z."/>
            <person name="Liu X.-D."/>
            <person name="Liao X.-Y."/>
            <person name="Jiang Y.-T."/>
            <person name="Yu X."/>
            <person name="Hao Y."/>
            <person name="Huang J."/>
            <person name="Zhao X.-W."/>
            <person name="Ke S."/>
            <person name="Chen Y.-Y."/>
            <person name="Wu W.-L."/>
            <person name="Hsu J.-L."/>
            <person name="Lin Y.-F."/>
            <person name="Huang M.-D."/>
            <person name="Li C.-Y."/>
            <person name="Huang L."/>
            <person name="Wang Z.-W."/>
            <person name="Zhao X."/>
            <person name="Zhong W.-Y."/>
            <person name="Peng D.-H."/>
            <person name="Ahmad S."/>
            <person name="Lan S."/>
            <person name="Zhang J.-S."/>
            <person name="Tsai W.-C."/>
            <person name="Van De Peer Y."/>
            <person name="Liu Z.-J."/>
        </authorList>
    </citation>
    <scope>NUCLEOTIDE SEQUENCE</scope>
    <source>
        <strain evidence="19">CP</strain>
        <tissue evidence="19">Leaves</tissue>
    </source>
</reference>
<feature type="domain" description="Gnk2-homologous" evidence="18">
    <location>
        <begin position="133"/>
        <end position="238"/>
    </location>
</feature>
<evidence type="ECO:0000256" key="10">
    <source>
        <dbReference type="ARBA" id="ARBA00022840"/>
    </source>
</evidence>
<comment type="caution">
    <text evidence="19">The sequence shown here is derived from an EMBL/GenBank/DDBJ whole genome shotgun (WGS) entry which is preliminary data.</text>
</comment>
<name>A0AAV9E4F0_ACOCL</name>
<reference evidence="19" key="1">
    <citation type="journal article" date="2023" name="Nat. Commun.">
        <title>Diploid and tetraploid genomes of Acorus and the evolution of monocots.</title>
        <authorList>
            <person name="Ma L."/>
            <person name="Liu K.W."/>
            <person name="Li Z."/>
            <person name="Hsiao Y.Y."/>
            <person name="Qi Y."/>
            <person name="Fu T."/>
            <person name="Tang G.D."/>
            <person name="Zhang D."/>
            <person name="Sun W.H."/>
            <person name="Liu D.K."/>
            <person name="Li Y."/>
            <person name="Chen G.Z."/>
            <person name="Liu X.D."/>
            <person name="Liao X.Y."/>
            <person name="Jiang Y.T."/>
            <person name="Yu X."/>
            <person name="Hao Y."/>
            <person name="Huang J."/>
            <person name="Zhao X.W."/>
            <person name="Ke S."/>
            <person name="Chen Y.Y."/>
            <person name="Wu W.L."/>
            <person name="Hsu J.L."/>
            <person name="Lin Y.F."/>
            <person name="Huang M.D."/>
            <person name="Li C.Y."/>
            <person name="Huang L."/>
            <person name="Wang Z.W."/>
            <person name="Zhao X."/>
            <person name="Zhong W.Y."/>
            <person name="Peng D.H."/>
            <person name="Ahmad S."/>
            <person name="Lan S."/>
            <person name="Zhang J.S."/>
            <person name="Tsai W.C."/>
            <person name="Van de Peer Y."/>
            <person name="Liu Z.J."/>
        </authorList>
    </citation>
    <scope>NUCLEOTIDE SEQUENCE</scope>
    <source>
        <strain evidence="19">CP</strain>
    </source>
</reference>
<evidence type="ECO:0000256" key="2">
    <source>
        <dbReference type="ARBA" id="ARBA00022527"/>
    </source>
</evidence>
<gene>
    <name evidence="19" type="primary">CRK8</name>
    <name evidence="19" type="ORF">QJS10_CPA09g01326</name>
</gene>
<evidence type="ECO:0000256" key="16">
    <source>
        <dbReference type="SAM" id="SignalP"/>
    </source>
</evidence>
<dbReference type="GO" id="GO:0006979">
    <property type="term" value="P:response to oxidative stress"/>
    <property type="evidence" value="ECO:0007669"/>
    <property type="project" value="UniProtKB-ARBA"/>
</dbReference>
<dbReference type="CDD" id="cd23509">
    <property type="entry name" value="Gnk2-like"/>
    <property type="match status" value="2"/>
</dbReference>
<dbReference type="PROSITE" id="PS51473">
    <property type="entry name" value="GNK2"/>
    <property type="match status" value="2"/>
</dbReference>
<evidence type="ECO:0000313" key="19">
    <source>
        <dbReference type="EMBL" id="KAK1308345.1"/>
    </source>
</evidence>
<keyword evidence="12 15" id="KW-0472">Membrane</keyword>
<dbReference type="InterPro" id="IPR038408">
    <property type="entry name" value="GNK2_sf"/>
</dbReference>
<keyword evidence="3" id="KW-0597">Phosphoprotein</keyword>
<evidence type="ECO:0000256" key="3">
    <source>
        <dbReference type="ARBA" id="ARBA00022553"/>
    </source>
</evidence>
<evidence type="ECO:0000256" key="7">
    <source>
        <dbReference type="ARBA" id="ARBA00022737"/>
    </source>
</evidence>
<dbReference type="Pfam" id="PF01657">
    <property type="entry name" value="Stress-antifung"/>
    <property type="match status" value="2"/>
</dbReference>
<dbReference type="PANTHER" id="PTHR27002:SF1040">
    <property type="entry name" value="OS07G0538400 PROTEIN"/>
    <property type="match status" value="1"/>
</dbReference>
<dbReference type="InterPro" id="IPR000719">
    <property type="entry name" value="Prot_kinase_dom"/>
</dbReference>
<dbReference type="InterPro" id="IPR008271">
    <property type="entry name" value="Ser/Thr_kinase_AS"/>
</dbReference>
<feature type="signal peptide" evidence="16">
    <location>
        <begin position="1"/>
        <end position="25"/>
    </location>
</feature>
<dbReference type="AlphaFoldDB" id="A0AAV9E4F0"/>
<keyword evidence="19" id="KW-0675">Receptor</keyword>
<feature type="binding site" evidence="14">
    <location>
        <position position="366"/>
    </location>
    <ligand>
        <name>ATP</name>
        <dbReference type="ChEBI" id="CHEBI:30616"/>
    </ligand>
</feature>
<evidence type="ECO:0000256" key="4">
    <source>
        <dbReference type="ARBA" id="ARBA00022679"/>
    </source>
</evidence>
<dbReference type="FunFam" id="3.30.430.20:FF:000002">
    <property type="entry name" value="Cysteine-rich receptor-like protein kinase 10"/>
    <property type="match status" value="1"/>
</dbReference>
<dbReference type="Gene3D" id="3.30.200.20">
    <property type="entry name" value="Phosphorylase Kinase, domain 1"/>
    <property type="match status" value="1"/>
</dbReference>
<dbReference type="InterPro" id="IPR002902">
    <property type="entry name" value="GNK2"/>
</dbReference>
<evidence type="ECO:0000256" key="12">
    <source>
        <dbReference type="ARBA" id="ARBA00023136"/>
    </source>
</evidence>
<feature type="chain" id="PRO_5043429283" evidence="16">
    <location>
        <begin position="26"/>
        <end position="653"/>
    </location>
</feature>
<dbReference type="InterPro" id="IPR017441">
    <property type="entry name" value="Protein_kinase_ATP_BS"/>
</dbReference>
<dbReference type="FunFam" id="3.30.200.20:FF:000142">
    <property type="entry name" value="Cysteine-rich receptor-like protein kinase 10"/>
    <property type="match status" value="1"/>
</dbReference>
<feature type="transmembrane region" description="Helical" evidence="15">
    <location>
        <begin position="282"/>
        <end position="301"/>
    </location>
</feature>
<evidence type="ECO:0000256" key="9">
    <source>
        <dbReference type="ARBA" id="ARBA00022777"/>
    </source>
</evidence>
<dbReference type="Gene3D" id="3.30.430.20">
    <property type="entry name" value="Gnk2 domain, C-X8-C-X2-C motif"/>
    <property type="match status" value="2"/>
</dbReference>
<accession>A0AAV9E4F0</accession>
<dbReference type="InterPro" id="IPR001245">
    <property type="entry name" value="Ser-Thr/Tyr_kinase_cat_dom"/>
</dbReference>
<evidence type="ECO:0000256" key="14">
    <source>
        <dbReference type="PROSITE-ProRule" id="PRU10141"/>
    </source>
</evidence>
<keyword evidence="11 15" id="KW-1133">Transmembrane helix</keyword>
<keyword evidence="10 14" id="KW-0067">ATP-binding</keyword>
<feature type="domain" description="Gnk2-homologous" evidence="18">
    <location>
        <begin position="26"/>
        <end position="128"/>
    </location>
</feature>
<keyword evidence="7" id="KW-0677">Repeat</keyword>
<keyword evidence="6 16" id="KW-0732">Signal</keyword>
<dbReference type="Proteomes" id="UP001180020">
    <property type="component" value="Unassembled WGS sequence"/>
</dbReference>
<evidence type="ECO:0000256" key="13">
    <source>
        <dbReference type="ARBA" id="ARBA00023180"/>
    </source>
</evidence>
<dbReference type="CDD" id="cd14066">
    <property type="entry name" value="STKc_IRAK"/>
    <property type="match status" value="1"/>
</dbReference>
<organism evidence="19 20">
    <name type="scientific">Acorus calamus</name>
    <name type="common">Sweet flag</name>
    <dbReference type="NCBI Taxonomy" id="4465"/>
    <lineage>
        <taxon>Eukaryota</taxon>
        <taxon>Viridiplantae</taxon>
        <taxon>Streptophyta</taxon>
        <taxon>Embryophyta</taxon>
        <taxon>Tracheophyta</taxon>
        <taxon>Spermatophyta</taxon>
        <taxon>Magnoliopsida</taxon>
        <taxon>Liliopsida</taxon>
        <taxon>Acoraceae</taxon>
        <taxon>Acorus</taxon>
    </lineage>
</organism>
<dbReference type="GO" id="GO:0004674">
    <property type="term" value="F:protein serine/threonine kinase activity"/>
    <property type="evidence" value="ECO:0007669"/>
    <property type="project" value="UniProtKB-KW"/>
</dbReference>
<evidence type="ECO:0000256" key="1">
    <source>
        <dbReference type="ARBA" id="ARBA00004167"/>
    </source>
</evidence>
<keyword evidence="20" id="KW-1185">Reference proteome</keyword>
<dbReference type="FunFam" id="3.30.430.20:FF:000003">
    <property type="entry name" value="Cysteine-rich RLK (RECEPTOR-like protein kinase) 10"/>
    <property type="match status" value="1"/>
</dbReference>
<dbReference type="GO" id="GO:0005524">
    <property type="term" value="F:ATP binding"/>
    <property type="evidence" value="ECO:0007669"/>
    <property type="project" value="UniProtKB-UniRule"/>
</dbReference>
<dbReference type="SMART" id="SM00220">
    <property type="entry name" value="S_TKc"/>
    <property type="match status" value="1"/>
</dbReference>
<evidence type="ECO:0000256" key="6">
    <source>
        <dbReference type="ARBA" id="ARBA00022729"/>
    </source>
</evidence>
<feature type="domain" description="Protein kinase" evidence="17">
    <location>
        <begin position="338"/>
        <end position="635"/>
    </location>
</feature>
<comment type="subcellular location">
    <subcellularLocation>
        <location evidence="1">Membrane</location>
        <topology evidence="1">Single-pass membrane protein</topology>
    </subcellularLocation>
</comment>
<keyword evidence="8 14" id="KW-0547">Nucleotide-binding</keyword>
<evidence type="ECO:0000256" key="5">
    <source>
        <dbReference type="ARBA" id="ARBA00022692"/>
    </source>
</evidence>
<keyword evidence="2" id="KW-0723">Serine/threonine-protein kinase</keyword>
<dbReference type="Gene3D" id="1.10.510.10">
    <property type="entry name" value="Transferase(Phosphotransferase) domain 1"/>
    <property type="match status" value="1"/>
</dbReference>
<protein>
    <submittedName>
        <fullName evidence="19">Cysteine-rich receptor-like protein kinase 8</fullName>
    </submittedName>
</protein>
<dbReference type="PROSITE" id="PS50011">
    <property type="entry name" value="PROTEIN_KINASE_DOM"/>
    <property type="match status" value="1"/>
</dbReference>
<keyword evidence="4" id="KW-0808">Transferase</keyword>
<evidence type="ECO:0000313" key="20">
    <source>
        <dbReference type="Proteomes" id="UP001180020"/>
    </source>
</evidence>
<keyword evidence="13" id="KW-0325">Glycoprotein</keyword>
<dbReference type="PANTHER" id="PTHR27002">
    <property type="entry name" value="RECEPTOR-LIKE SERINE/THREONINE-PROTEIN KINASE SD1-8"/>
    <property type="match status" value="1"/>
</dbReference>
<dbReference type="Pfam" id="PF07714">
    <property type="entry name" value="PK_Tyr_Ser-Thr"/>
    <property type="match status" value="1"/>
</dbReference>
<evidence type="ECO:0000256" key="15">
    <source>
        <dbReference type="SAM" id="Phobius"/>
    </source>
</evidence>